<proteinExistence type="predicted"/>
<organism evidence="1">
    <name type="scientific">Octopus bimaculoides</name>
    <name type="common">California two-spotted octopus</name>
    <dbReference type="NCBI Taxonomy" id="37653"/>
    <lineage>
        <taxon>Eukaryota</taxon>
        <taxon>Metazoa</taxon>
        <taxon>Spiralia</taxon>
        <taxon>Lophotrochozoa</taxon>
        <taxon>Mollusca</taxon>
        <taxon>Cephalopoda</taxon>
        <taxon>Coleoidea</taxon>
        <taxon>Octopodiformes</taxon>
        <taxon>Octopoda</taxon>
        <taxon>Incirrata</taxon>
        <taxon>Octopodidae</taxon>
        <taxon>Octopus</taxon>
    </lineage>
</organism>
<protein>
    <recommendedName>
        <fullName evidence="2">DUF4371 domain-containing protein</fullName>
    </recommendedName>
</protein>
<evidence type="ECO:0008006" key="2">
    <source>
        <dbReference type="Google" id="ProtNLM"/>
    </source>
</evidence>
<name>A0A0L8HPK2_OCTBM</name>
<reference evidence="1" key="1">
    <citation type="submission" date="2015-07" db="EMBL/GenBank/DDBJ databases">
        <title>MeaNS - Measles Nucleotide Surveillance Program.</title>
        <authorList>
            <person name="Tran T."/>
            <person name="Druce J."/>
        </authorList>
    </citation>
    <scope>NUCLEOTIDE SEQUENCE</scope>
    <source>
        <strain evidence="1">UCB-OBI-ISO-001</strain>
        <tissue evidence="1">Gonad</tissue>
    </source>
</reference>
<feature type="non-terminal residue" evidence="1">
    <location>
        <position position="139"/>
    </location>
</feature>
<feature type="non-terminal residue" evidence="1">
    <location>
        <position position="1"/>
    </location>
</feature>
<dbReference type="PANTHER" id="PTHR45913">
    <property type="entry name" value="EPM2A-INTERACTING PROTEIN 1"/>
    <property type="match status" value="1"/>
</dbReference>
<dbReference type="STRING" id="37653.A0A0L8HPK2"/>
<sequence length="139" mass="15885">LDESTDLSSVSQLLLFIRGVNLDFQITKVFTSTCSMHGTTTGEDIFIEVQKTLQGYNLQWNQLRCVTVDGGKTMVGVRQGLVVVSAVNFIGGYAFNHRQFWAFLEKIDSELCDLPYHTAVRFLGRDKVLLRFYKLRREI</sequence>
<accession>A0A0L8HPK2</accession>
<dbReference type="AlphaFoldDB" id="A0A0L8HPK2"/>
<gene>
    <name evidence="1" type="ORF">OCBIM_22009477mg</name>
</gene>
<dbReference type="EMBL" id="KQ417596">
    <property type="protein sequence ID" value="KOF91188.1"/>
    <property type="molecule type" value="Genomic_DNA"/>
</dbReference>
<evidence type="ECO:0000313" key="1">
    <source>
        <dbReference type="EMBL" id="KOF91188.1"/>
    </source>
</evidence>
<dbReference type="PANTHER" id="PTHR45913:SF5">
    <property type="entry name" value="GENERAL TRANSCRIPTION FACTOR II-I REPEAT DOMAIN-CONTAINING PROTEIN 2A-LIKE PROTEIN"/>
    <property type="match status" value="1"/>
</dbReference>